<evidence type="ECO:0000313" key="1">
    <source>
        <dbReference type="EMBL" id="CDS84958.1"/>
    </source>
</evidence>
<dbReference type="AlphaFoldDB" id="A0A069A6F6"/>
<accession>A0A069A6F6</accession>
<evidence type="ECO:0000313" key="2">
    <source>
        <dbReference type="EMBL" id="CDS88690.1"/>
    </source>
</evidence>
<name>A0A069A6F6_CLODI</name>
<evidence type="ECO:0000313" key="3">
    <source>
        <dbReference type="EMBL" id="CDT03775.1"/>
    </source>
</evidence>
<proteinExistence type="predicted"/>
<dbReference type="EMBL" id="LK932407">
    <property type="protein sequence ID" value="CDS88690.1"/>
    <property type="molecule type" value="Genomic_DNA"/>
</dbReference>
<dbReference type="EMBL" id="LK932905">
    <property type="protein sequence ID" value="CDT03775.1"/>
    <property type="molecule type" value="Genomic_DNA"/>
</dbReference>
<dbReference type="EMBL" id="LK932505">
    <property type="protein sequence ID" value="CDS84958.1"/>
    <property type="molecule type" value="Genomic_DNA"/>
</dbReference>
<reference evidence="1" key="1">
    <citation type="submission" date="2014-07" db="EMBL/GenBank/DDBJ databases">
        <authorList>
            <person name="Monot Marc"/>
        </authorList>
    </citation>
    <scope>NUCLEOTIDE SEQUENCE</scope>
    <source>
        <strain evidence="3">7032989</strain>
        <strain evidence="2">7032994</strain>
    </source>
</reference>
<sequence length="42" mass="5168">MFYTLKLREQIIFIVCIFGFDNFKIDTKEYLICVFYHLEILS</sequence>
<dbReference type="KEGG" id="pdf:CD630DERM_26811"/>
<gene>
    <name evidence="3" type="ORF">BN1095_250044</name>
    <name evidence="1" type="ORF">BN1096_520017</name>
    <name evidence="2" type="ORF">BN1097_680166</name>
</gene>
<protein>
    <submittedName>
        <fullName evidence="1">Uncharacterized protein</fullName>
    </submittedName>
</protein>
<organism evidence="1">
    <name type="scientific">Clostridioides difficile</name>
    <name type="common">Peptoclostridium difficile</name>
    <dbReference type="NCBI Taxonomy" id="1496"/>
    <lineage>
        <taxon>Bacteria</taxon>
        <taxon>Bacillati</taxon>
        <taxon>Bacillota</taxon>
        <taxon>Clostridia</taxon>
        <taxon>Peptostreptococcales</taxon>
        <taxon>Peptostreptococcaceae</taxon>
        <taxon>Clostridioides</taxon>
    </lineage>
</organism>